<evidence type="ECO:0000313" key="2">
    <source>
        <dbReference type="Ensembl" id="ENSHBUP00000020250.1"/>
    </source>
</evidence>
<dbReference type="Proteomes" id="UP000264840">
    <property type="component" value="Unplaced"/>
</dbReference>
<sequence length="645" mass="68772">MTGYLTTGARFSQTFCLIYITPCVPTNVSIHYNLSTARVMWNTARGAASYSVQAVSDRNLTVACNTSNTHCSLTALQCSHTYSITVMTQSLACNNTVSSAPYQPCPPTNVSAEVLCESDEVKISWQEASGAESFLVTVSGSDGFVKTYSTNQALLRASLPCGQDFNVTVRGQGSMCNGIPSSPTFFKTAPCIPRGLATDAECGFDVGSVSWQPTDGAETYIAVATGLDGHTHRCISNTASCTWSDLHCGEEYSVVVRAKSNNCTSLPSNSSIIHMGMILTNENKKFAQVKETLSDHCFFPDPCAPQNLSATVNCDMKVVSLSWDASSGAKMYTVYAEAGNKSVSLNTNMTTASFTGFTLSSNLSLYVFILGPCKPIGVSASQDCLTSIAVVTWQPSNGSDVYTATMQTDTGVSKMCMSDTNQCSFLDLMCGQNFSVSVTASNQQCDVTAGPATSLVPSWPLKFNSIPCPPQNVSTQVDCSSNDLTVSWEAIGDADHFLVSLAAENGESELCNTTNTVCFSSNATCGKTFTVQVTSVREHCRSVHSQTQSIQSEPCPPTDVRVNAACEHHRAVVSWTPSPGAETYHVVAEAADGHTHTCNTSSTNCSLSELHCDEQYTVFVTAGHENCSSKASQNVTLNTGICFRT</sequence>
<proteinExistence type="predicted"/>
<dbReference type="OMA" id="MWNTARG"/>
<feature type="domain" description="Fibronectin type-III" evidence="1">
    <location>
        <begin position="556"/>
        <end position="642"/>
    </location>
</feature>
<reference evidence="2" key="1">
    <citation type="submission" date="2025-08" db="UniProtKB">
        <authorList>
            <consortium name="Ensembl"/>
        </authorList>
    </citation>
    <scope>IDENTIFICATION</scope>
</reference>
<protein>
    <recommendedName>
        <fullName evidence="1">Fibronectin type-III domain-containing protein</fullName>
    </recommendedName>
</protein>
<dbReference type="PANTHER" id="PTHR47135">
    <property type="entry name" value="FIBRONECTIN TYPE III DOMAIN-CONTAINING PROTEIN 7"/>
    <property type="match status" value="1"/>
</dbReference>
<evidence type="ECO:0000313" key="3">
    <source>
        <dbReference type="Proteomes" id="UP000264840"/>
    </source>
</evidence>
<dbReference type="Ensembl" id="ENSHBUT00000029830.1">
    <property type="protein sequence ID" value="ENSHBUP00000020250.1"/>
    <property type="gene ID" value="ENSHBUG00000022551.1"/>
</dbReference>
<organism evidence="2 3">
    <name type="scientific">Haplochromis burtoni</name>
    <name type="common">Burton's mouthbrooder</name>
    <name type="synonym">Chromis burtoni</name>
    <dbReference type="NCBI Taxonomy" id="8153"/>
    <lineage>
        <taxon>Eukaryota</taxon>
        <taxon>Metazoa</taxon>
        <taxon>Chordata</taxon>
        <taxon>Craniata</taxon>
        <taxon>Vertebrata</taxon>
        <taxon>Euteleostomi</taxon>
        <taxon>Actinopterygii</taxon>
        <taxon>Neopterygii</taxon>
        <taxon>Teleostei</taxon>
        <taxon>Neoteleostei</taxon>
        <taxon>Acanthomorphata</taxon>
        <taxon>Ovalentaria</taxon>
        <taxon>Cichlomorphae</taxon>
        <taxon>Cichliformes</taxon>
        <taxon>Cichlidae</taxon>
        <taxon>African cichlids</taxon>
        <taxon>Pseudocrenilabrinae</taxon>
        <taxon>Haplochromini</taxon>
        <taxon>Haplochromis</taxon>
    </lineage>
</organism>
<keyword evidence="3" id="KW-1185">Reference proteome</keyword>
<dbReference type="InterPro" id="IPR003961">
    <property type="entry name" value="FN3_dom"/>
</dbReference>
<evidence type="ECO:0000259" key="1">
    <source>
        <dbReference type="PROSITE" id="PS50853"/>
    </source>
</evidence>
<accession>A0A3Q2W6E4</accession>
<dbReference type="AlphaFoldDB" id="A0A3Q2W6E4"/>
<dbReference type="CDD" id="cd00063">
    <property type="entry name" value="FN3"/>
    <property type="match status" value="1"/>
</dbReference>
<name>A0A3Q2W6E4_HAPBU</name>
<dbReference type="SUPFAM" id="SSF49265">
    <property type="entry name" value="Fibronectin type III"/>
    <property type="match status" value="6"/>
</dbReference>
<dbReference type="InterPro" id="IPR036116">
    <property type="entry name" value="FN3_sf"/>
</dbReference>
<dbReference type="Pfam" id="PF00041">
    <property type="entry name" value="fn3"/>
    <property type="match status" value="1"/>
</dbReference>
<dbReference type="PROSITE" id="PS50853">
    <property type="entry name" value="FN3"/>
    <property type="match status" value="2"/>
</dbReference>
<dbReference type="PANTHER" id="PTHR47135:SF4">
    <property type="match status" value="1"/>
</dbReference>
<dbReference type="Gene3D" id="2.60.40.10">
    <property type="entry name" value="Immunoglobulins"/>
    <property type="match status" value="3"/>
</dbReference>
<feature type="domain" description="Fibronectin type-III" evidence="1">
    <location>
        <begin position="469"/>
        <end position="555"/>
    </location>
</feature>
<dbReference type="GeneTree" id="ENSGT00940000157064"/>
<reference evidence="2" key="2">
    <citation type="submission" date="2025-09" db="UniProtKB">
        <authorList>
            <consortium name="Ensembl"/>
        </authorList>
    </citation>
    <scope>IDENTIFICATION</scope>
</reference>
<dbReference type="InterPro" id="IPR013783">
    <property type="entry name" value="Ig-like_fold"/>
</dbReference>